<feature type="compositionally biased region" description="Gly residues" evidence="6">
    <location>
        <begin position="238"/>
        <end position="251"/>
    </location>
</feature>
<evidence type="ECO:0000256" key="6">
    <source>
        <dbReference type="SAM" id="MobiDB-lite"/>
    </source>
</evidence>
<dbReference type="InterPro" id="IPR045076">
    <property type="entry name" value="MutS"/>
</dbReference>
<keyword evidence="3" id="KW-0067">ATP-binding</keyword>
<dbReference type="SUPFAM" id="SSF48334">
    <property type="entry name" value="DNA repair protein MutS, domain III"/>
    <property type="match status" value="1"/>
</dbReference>
<feature type="domain" description="DNA mismatch repair protein MutS core" evidence="7">
    <location>
        <begin position="73"/>
        <end position="441"/>
    </location>
</feature>
<dbReference type="SUPFAM" id="SSF52540">
    <property type="entry name" value="P-loop containing nucleoside triphosphate hydrolases"/>
    <property type="match status" value="1"/>
</dbReference>
<feature type="region of interest" description="Disordered" evidence="6">
    <location>
        <begin position="453"/>
        <end position="492"/>
    </location>
</feature>
<dbReference type="GO" id="GO:0006298">
    <property type="term" value="P:mismatch repair"/>
    <property type="evidence" value="ECO:0007669"/>
    <property type="project" value="InterPro"/>
</dbReference>
<dbReference type="InterPro" id="IPR000432">
    <property type="entry name" value="DNA_mismatch_repair_MutS_C"/>
</dbReference>
<dbReference type="GO" id="GO:0005524">
    <property type="term" value="F:ATP binding"/>
    <property type="evidence" value="ECO:0007669"/>
    <property type="project" value="UniProtKB-KW"/>
</dbReference>
<dbReference type="Pfam" id="PF05192">
    <property type="entry name" value="MutS_III"/>
    <property type="match status" value="1"/>
</dbReference>
<feature type="non-terminal residue" evidence="9">
    <location>
        <position position="1"/>
    </location>
</feature>
<organism evidence="9 10">
    <name type="scientific">Porphyra umbilicalis</name>
    <name type="common">Purple laver</name>
    <name type="synonym">Red alga</name>
    <dbReference type="NCBI Taxonomy" id="2786"/>
    <lineage>
        <taxon>Eukaryota</taxon>
        <taxon>Rhodophyta</taxon>
        <taxon>Bangiophyceae</taxon>
        <taxon>Bangiales</taxon>
        <taxon>Bangiaceae</taxon>
        <taxon>Porphyra</taxon>
    </lineage>
</organism>
<evidence type="ECO:0000313" key="10">
    <source>
        <dbReference type="Proteomes" id="UP000218209"/>
    </source>
</evidence>
<keyword evidence="5" id="KW-0227">DNA damage</keyword>
<feature type="non-terminal residue" evidence="9">
    <location>
        <position position="591"/>
    </location>
</feature>
<sequence>PDSAPSAAGDGGGDAASPLPPDPRLTLFDIAAAFESRRVPLNRPRLLPRAAHLHLGAGVIRDVEILATARDGSRAGSLAAAVDGTATPGGRRLLRAWLLAPLRDAGAIRSRSGAVAALAADRSAAARLDGALAGLPDLARLGGRVGGRRASPRELLSLARGCARLPDVRAAVGAVVEAAAGAGVADAGALGELWGELGDAALDEAAATVLGALVDPAPACLATFADYTVAADGAPPDTGGGGGGGGGGGDGGDADGRPGRTAILRDGVSADLDALRAAAAGAAAALRAYEATARAAVGVPGVKVRQVKNAGFALRVPRATGERLLAADAAHFSRHGWVLRGSTRGELRYVTPALSAIERDAAAAAAAVSGLEVRLYRQLRDAVGDLTPSVRAAAAAVAALDVLAGWASVATARGYTRPLILEGPVPTVELRALRHPVVERCLPPGVQFVPNDVRLGGGSGGPPSWASDDAGGGGGGAAATGGDGDAPPNGAPAAAAATAAAAAAAAASDRHLLMLTAANGAGKSVYLYSLAAAVVLAQAGCWVPASSARLTVTPALFTRVGAVDDVSGGGGGFQVEMAETAAICARARGGA</sequence>
<dbReference type="GO" id="GO:0030983">
    <property type="term" value="F:mismatched DNA binding"/>
    <property type="evidence" value="ECO:0007669"/>
    <property type="project" value="InterPro"/>
</dbReference>
<keyword evidence="10" id="KW-1185">Reference proteome</keyword>
<dbReference type="GO" id="GO:0005739">
    <property type="term" value="C:mitochondrion"/>
    <property type="evidence" value="ECO:0007669"/>
    <property type="project" value="TreeGrafter"/>
</dbReference>
<feature type="domain" description="DNA mismatch repair proteins mutS family" evidence="8">
    <location>
        <begin position="510"/>
        <end position="591"/>
    </location>
</feature>
<feature type="compositionally biased region" description="Gly residues" evidence="6">
    <location>
        <begin position="470"/>
        <end position="484"/>
    </location>
</feature>
<dbReference type="PANTHER" id="PTHR11361">
    <property type="entry name" value="DNA MISMATCH REPAIR PROTEIN MUTS FAMILY MEMBER"/>
    <property type="match status" value="1"/>
</dbReference>
<evidence type="ECO:0000256" key="2">
    <source>
        <dbReference type="ARBA" id="ARBA00022741"/>
    </source>
</evidence>
<evidence type="ECO:0000256" key="1">
    <source>
        <dbReference type="ARBA" id="ARBA00006271"/>
    </source>
</evidence>
<dbReference type="Gene3D" id="1.10.1420.10">
    <property type="match status" value="2"/>
</dbReference>
<keyword evidence="4" id="KW-0238">DNA-binding</keyword>
<name>A0A1X6NJA1_PORUM</name>
<dbReference type="EMBL" id="KV920280">
    <property type="protein sequence ID" value="OSX68622.1"/>
    <property type="molecule type" value="Genomic_DNA"/>
</dbReference>
<gene>
    <name evidence="9" type="ORF">BU14_2484s0001</name>
</gene>
<dbReference type="GO" id="GO:0140664">
    <property type="term" value="F:ATP-dependent DNA damage sensor activity"/>
    <property type="evidence" value="ECO:0007669"/>
    <property type="project" value="InterPro"/>
</dbReference>
<evidence type="ECO:0000259" key="8">
    <source>
        <dbReference type="SMART" id="SM00534"/>
    </source>
</evidence>
<dbReference type="GO" id="GO:0005634">
    <property type="term" value="C:nucleus"/>
    <property type="evidence" value="ECO:0007669"/>
    <property type="project" value="TreeGrafter"/>
</dbReference>
<dbReference type="Gene3D" id="3.40.50.300">
    <property type="entry name" value="P-loop containing nucleotide triphosphate hydrolases"/>
    <property type="match status" value="1"/>
</dbReference>
<evidence type="ECO:0000313" key="9">
    <source>
        <dbReference type="EMBL" id="OSX68622.1"/>
    </source>
</evidence>
<dbReference type="GO" id="GO:0043504">
    <property type="term" value="P:mitochondrial DNA repair"/>
    <property type="evidence" value="ECO:0007669"/>
    <property type="project" value="TreeGrafter"/>
</dbReference>
<dbReference type="Pfam" id="PF05190">
    <property type="entry name" value="MutS_IV"/>
    <property type="match status" value="1"/>
</dbReference>
<evidence type="ECO:0000256" key="5">
    <source>
        <dbReference type="ARBA" id="ARBA00023204"/>
    </source>
</evidence>
<dbReference type="InterPro" id="IPR017261">
    <property type="entry name" value="DNA_mismatch_repair_MutS/MSH"/>
</dbReference>
<dbReference type="Pfam" id="PF00488">
    <property type="entry name" value="MutS_V"/>
    <property type="match status" value="1"/>
</dbReference>
<dbReference type="SMART" id="SM00534">
    <property type="entry name" value="MUTSac"/>
    <property type="match status" value="1"/>
</dbReference>
<evidence type="ECO:0000259" key="7">
    <source>
        <dbReference type="SMART" id="SM00533"/>
    </source>
</evidence>
<reference evidence="9 10" key="1">
    <citation type="submission" date="2017-03" db="EMBL/GenBank/DDBJ databases">
        <title>WGS assembly of Porphyra umbilicalis.</title>
        <authorList>
            <person name="Brawley S.H."/>
            <person name="Blouin N.A."/>
            <person name="Ficko-Blean E."/>
            <person name="Wheeler G.L."/>
            <person name="Lohr M."/>
            <person name="Goodson H.V."/>
            <person name="Jenkins J.W."/>
            <person name="Blaby-Haas C.E."/>
            <person name="Helliwell K.E."/>
            <person name="Chan C."/>
            <person name="Marriage T."/>
            <person name="Bhattacharya D."/>
            <person name="Klein A.S."/>
            <person name="Badis Y."/>
            <person name="Brodie J."/>
            <person name="Cao Y."/>
            <person name="Collen J."/>
            <person name="Dittami S.M."/>
            <person name="Gachon C.M."/>
            <person name="Green B.R."/>
            <person name="Karpowicz S."/>
            <person name="Kim J.W."/>
            <person name="Kudahl U."/>
            <person name="Lin S."/>
            <person name="Michel G."/>
            <person name="Mittag M."/>
            <person name="Olson B.J."/>
            <person name="Pangilinan J."/>
            <person name="Peng Y."/>
            <person name="Qiu H."/>
            <person name="Shu S."/>
            <person name="Singer J.T."/>
            <person name="Smith A.G."/>
            <person name="Sprecher B.N."/>
            <person name="Wagner V."/>
            <person name="Wang W."/>
            <person name="Wang Z.-Y."/>
            <person name="Yan J."/>
            <person name="Yarish C."/>
            <person name="Zoeuner-Riek S."/>
            <person name="Zhuang Y."/>
            <person name="Zou Y."/>
            <person name="Lindquist E.A."/>
            <person name="Grimwood J."/>
            <person name="Barry K."/>
            <person name="Rokhsar D.S."/>
            <person name="Schmutz J."/>
            <person name="Stiller J.W."/>
            <person name="Grossman A.R."/>
            <person name="Prochnik S.E."/>
        </authorList>
    </citation>
    <scope>NUCLEOTIDE SEQUENCE [LARGE SCALE GENOMIC DNA]</scope>
    <source>
        <strain evidence="9">4086291</strain>
    </source>
</reference>
<proteinExistence type="inferred from homology"/>
<dbReference type="AlphaFoldDB" id="A0A1X6NJA1"/>
<dbReference type="InterPro" id="IPR027417">
    <property type="entry name" value="P-loop_NTPase"/>
</dbReference>
<keyword evidence="5" id="KW-0234">DNA repair</keyword>
<dbReference type="SMART" id="SM00533">
    <property type="entry name" value="MUTSd"/>
    <property type="match status" value="1"/>
</dbReference>
<evidence type="ECO:0000256" key="3">
    <source>
        <dbReference type="ARBA" id="ARBA00022840"/>
    </source>
</evidence>
<feature type="region of interest" description="Disordered" evidence="6">
    <location>
        <begin position="1"/>
        <end position="22"/>
    </location>
</feature>
<protein>
    <recommendedName>
        <fullName evidence="11">DNA mismatch repair protein MutS core domain-containing protein</fullName>
    </recommendedName>
</protein>
<evidence type="ECO:0008006" key="11">
    <source>
        <dbReference type="Google" id="ProtNLM"/>
    </source>
</evidence>
<dbReference type="PIRSF" id="PIRSF037677">
    <property type="entry name" value="DNA_mis_repair_Msh6"/>
    <property type="match status" value="1"/>
</dbReference>
<dbReference type="InterPro" id="IPR007696">
    <property type="entry name" value="DNA_mismatch_repair_MutS_core"/>
</dbReference>
<dbReference type="PANTHER" id="PTHR11361:SF34">
    <property type="entry name" value="DNA MISMATCH REPAIR PROTEIN MSH1, MITOCHONDRIAL"/>
    <property type="match status" value="1"/>
</dbReference>
<dbReference type="InterPro" id="IPR036187">
    <property type="entry name" value="DNA_mismatch_repair_MutS_sf"/>
</dbReference>
<dbReference type="Proteomes" id="UP000218209">
    <property type="component" value="Unassembled WGS sequence"/>
</dbReference>
<dbReference type="InterPro" id="IPR007861">
    <property type="entry name" value="DNA_mismatch_repair_MutS_clamp"/>
</dbReference>
<keyword evidence="2" id="KW-0547">Nucleotide-binding</keyword>
<accession>A0A1X6NJA1</accession>
<feature type="region of interest" description="Disordered" evidence="6">
    <location>
        <begin position="235"/>
        <end position="259"/>
    </location>
</feature>
<comment type="similarity">
    <text evidence="1">Belongs to the DNA mismatch repair MutS family.</text>
</comment>
<evidence type="ECO:0000256" key="4">
    <source>
        <dbReference type="ARBA" id="ARBA00023125"/>
    </source>
</evidence>